<name>A0A9P7C171_9FUNG</name>
<gene>
    <name evidence="3" type="ORF">G6F50_017129</name>
</gene>
<evidence type="ECO:0000256" key="2">
    <source>
        <dbReference type="SAM" id="Phobius"/>
    </source>
</evidence>
<proteinExistence type="predicted"/>
<keyword evidence="2" id="KW-0472">Membrane</keyword>
<dbReference type="Proteomes" id="UP000740926">
    <property type="component" value="Unassembled WGS sequence"/>
</dbReference>
<feature type="transmembrane region" description="Helical" evidence="2">
    <location>
        <begin position="12"/>
        <end position="32"/>
    </location>
</feature>
<feature type="region of interest" description="Disordered" evidence="1">
    <location>
        <begin position="42"/>
        <end position="127"/>
    </location>
</feature>
<dbReference type="AlphaFoldDB" id="A0A9P7C171"/>
<keyword evidence="2" id="KW-1133">Transmembrane helix</keyword>
<organism evidence="3 4">
    <name type="scientific">Rhizopus delemar</name>
    <dbReference type="NCBI Taxonomy" id="936053"/>
    <lineage>
        <taxon>Eukaryota</taxon>
        <taxon>Fungi</taxon>
        <taxon>Fungi incertae sedis</taxon>
        <taxon>Mucoromycota</taxon>
        <taxon>Mucoromycotina</taxon>
        <taxon>Mucoromycetes</taxon>
        <taxon>Mucorales</taxon>
        <taxon>Mucorineae</taxon>
        <taxon>Rhizopodaceae</taxon>
        <taxon>Rhizopus</taxon>
    </lineage>
</organism>
<evidence type="ECO:0000313" key="4">
    <source>
        <dbReference type="Proteomes" id="UP000740926"/>
    </source>
</evidence>
<evidence type="ECO:0000256" key="1">
    <source>
        <dbReference type="SAM" id="MobiDB-lite"/>
    </source>
</evidence>
<accession>A0A9P7C171</accession>
<keyword evidence="4" id="KW-1185">Reference proteome</keyword>
<keyword evidence="2" id="KW-0812">Transmembrane</keyword>
<comment type="caution">
    <text evidence="3">The sequence shown here is derived from an EMBL/GenBank/DDBJ whole genome shotgun (WGS) entry which is preliminary data.</text>
</comment>
<protein>
    <submittedName>
        <fullName evidence="3">Uncharacterized protein</fullName>
    </submittedName>
</protein>
<sequence>MALLEAIGARDLTFGAAAALVGSAGLGQLLAWHFTHEPARRSIVGTAGPSPPEHGGDRSACRATGCGSGPGAGDHRWLAGGLRAPGGDPSTHLRACDRAHGRRPRPGRRPATGDLPGGVPPAAPVPR</sequence>
<feature type="compositionally biased region" description="Pro residues" evidence="1">
    <location>
        <begin position="118"/>
        <end position="127"/>
    </location>
</feature>
<evidence type="ECO:0000313" key="3">
    <source>
        <dbReference type="EMBL" id="KAG1530713.1"/>
    </source>
</evidence>
<reference evidence="3 4" key="1">
    <citation type="journal article" date="2020" name="Microb. Genom.">
        <title>Genetic diversity of clinical and environmental Mucorales isolates obtained from an investigation of mucormycosis cases among solid organ transplant recipients.</title>
        <authorList>
            <person name="Nguyen M.H."/>
            <person name="Kaul D."/>
            <person name="Muto C."/>
            <person name="Cheng S.J."/>
            <person name="Richter R.A."/>
            <person name="Bruno V.M."/>
            <person name="Liu G."/>
            <person name="Beyhan S."/>
            <person name="Sundermann A.J."/>
            <person name="Mounaud S."/>
            <person name="Pasculle A.W."/>
            <person name="Nierman W.C."/>
            <person name="Driscoll E."/>
            <person name="Cumbie R."/>
            <person name="Clancy C.J."/>
            <person name="Dupont C.L."/>
        </authorList>
    </citation>
    <scope>NUCLEOTIDE SEQUENCE [LARGE SCALE GENOMIC DNA]</scope>
    <source>
        <strain evidence="3 4">GL24</strain>
    </source>
</reference>
<dbReference type="EMBL" id="JAANIU010011965">
    <property type="protein sequence ID" value="KAG1530713.1"/>
    <property type="molecule type" value="Genomic_DNA"/>
</dbReference>